<keyword evidence="2" id="KW-1185">Reference proteome</keyword>
<reference evidence="1" key="1">
    <citation type="submission" date="2020-03" db="EMBL/GenBank/DDBJ databases">
        <title>Draft sequencing of Paenibacilllus sp. S3N08.</title>
        <authorList>
            <person name="Kim D.-U."/>
        </authorList>
    </citation>
    <scope>NUCLEOTIDE SEQUENCE</scope>
    <source>
        <strain evidence="1">S3N08</strain>
    </source>
</reference>
<accession>A0ABX0JH11</accession>
<evidence type="ECO:0000313" key="1">
    <source>
        <dbReference type="EMBL" id="NHN33579.1"/>
    </source>
</evidence>
<gene>
    <name evidence="1" type="ORF">G9U52_27560</name>
</gene>
<name>A0ABX0JH11_9BACL</name>
<dbReference type="NCBIfam" id="NF040910">
    <property type="entry name" value="CD1375_fam"/>
    <property type="match status" value="1"/>
</dbReference>
<dbReference type="InterPro" id="IPR047907">
    <property type="entry name" value="CD1375-like"/>
</dbReference>
<protein>
    <submittedName>
        <fullName evidence="1">Uncharacterized protein</fullName>
    </submittedName>
</protein>
<dbReference type="Proteomes" id="UP001165962">
    <property type="component" value="Unassembled WGS sequence"/>
</dbReference>
<organism evidence="1 2">
    <name type="scientific">Paenibacillus agricola</name>
    <dbReference type="NCBI Taxonomy" id="2716264"/>
    <lineage>
        <taxon>Bacteria</taxon>
        <taxon>Bacillati</taxon>
        <taxon>Bacillota</taxon>
        <taxon>Bacilli</taxon>
        <taxon>Bacillales</taxon>
        <taxon>Paenibacillaceae</taxon>
        <taxon>Paenibacillus</taxon>
    </lineage>
</organism>
<comment type="caution">
    <text evidence="1">The sequence shown here is derived from an EMBL/GenBank/DDBJ whole genome shotgun (WGS) entry which is preliminary data.</text>
</comment>
<proteinExistence type="predicted"/>
<evidence type="ECO:0000313" key="2">
    <source>
        <dbReference type="Proteomes" id="UP001165962"/>
    </source>
</evidence>
<dbReference type="RefSeq" id="WP_166153877.1">
    <property type="nucleotide sequence ID" value="NZ_JAAOIW010000012.1"/>
</dbReference>
<dbReference type="EMBL" id="JAAOIW010000012">
    <property type="protein sequence ID" value="NHN33579.1"/>
    <property type="molecule type" value="Genomic_DNA"/>
</dbReference>
<sequence>MVTVYVTLIIKGYKTFAQVPVNLQPAVEAELLALGLDTDGKPLPE</sequence>